<keyword evidence="2" id="KW-0670">Pyruvate</keyword>
<feature type="transmembrane region" description="Helical" evidence="1">
    <location>
        <begin position="436"/>
        <end position="456"/>
    </location>
</feature>
<dbReference type="PATRIC" id="fig|104102.12.peg.2814"/>
<feature type="transmembrane region" description="Helical" evidence="1">
    <location>
        <begin position="386"/>
        <end position="408"/>
    </location>
</feature>
<dbReference type="EMBL" id="LHZT01000132">
    <property type="protein sequence ID" value="KXV55535.1"/>
    <property type="molecule type" value="Genomic_DNA"/>
</dbReference>
<feature type="transmembrane region" description="Helical" evidence="1">
    <location>
        <begin position="414"/>
        <end position="431"/>
    </location>
</feature>
<dbReference type="GO" id="GO:0005886">
    <property type="term" value="C:plasma membrane"/>
    <property type="evidence" value="ECO:0007669"/>
    <property type="project" value="TreeGrafter"/>
</dbReference>
<feature type="transmembrane region" description="Helical" evidence="1">
    <location>
        <begin position="322"/>
        <end position="352"/>
    </location>
</feature>
<accession>A0A149TQW2</accession>
<evidence type="ECO:0000256" key="1">
    <source>
        <dbReference type="SAM" id="Phobius"/>
    </source>
</evidence>
<proteinExistence type="predicted"/>
<gene>
    <name evidence="2" type="ORF">AD947_16805</name>
</gene>
<name>A0A149TQW2_9PROT</name>
<keyword evidence="1" id="KW-0812">Transmembrane</keyword>
<keyword evidence="2" id="KW-0808">Transferase</keyword>
<evidence type="ECO:0000313" key="3">
    <source>
        <dbReference type="Proteomes" id="UP000075411"/>
    </source>
</evidence>
<dbReference type="OrthoDB" id="9342495at2"/>
<dbReference type="GO" id="GO:0008483">
    <property type="term" value="F:transaminase activity"/>
    <property type="evidence" value="ECO:0007669"/>
    <property type="project" value="UniProtKB-KW"/>
</dbReference>
<feature type="transmembrane region" description="Helical" evidence="1">
    <location>
        <begin position="64"/>
        <end position="92"/>
    </location>
</feature>
<dbReference type="InterPro" id="IPR006160">
    <property type="entry name" value="SCFA_transpt_AtoE"/>
</dbReference>
<dbReference type="AlphaFoldDB" id="A0A149TQW2"/>
<feature type="transmembrane region" description="Helical" evidence="1">
    <location>
        <begin position="34"/>
        <end position="52"/>
    </location>
</feature>
<dbReference type="PANTHER" id="PTHR41983:SF2">
    <property type="entry name" value="SHORT-CHAIN FATTY ACID TRANSPORTER-RELATED"/>
    <property type="match status" value="1"/>
</dbReference>
<dbReference type="PANTHER" id="PTHR41983">
    <property type="entry name" value="SHORT-CHAIN FATTY ACID TRANSPORTER-RELATED"/>
    <property type="match status" value="1"/>
</dbReference>
<feature type="transmembrane region" description="Helical" evidence="1">
    <location>
        <begin position="193"/>
        <end position="219"/>
    </location>
</feature>
<organism evidence="2 3">
    <name type="scientific">Acetobacter tropicalis</name>
    <dbReference type="NCBI Taxonomy" id="104102"/>
    <lineage>
        <taxon>Bacteria</taxon>
        <taxon>Pseudomonadati</taxon>
        <taxon>Pseudomonadota</taxon>
        <taxon>Alphaproteobacteria</taxon>
        <taxon>Acetobacterales</taxon>
        <taxon>Acetobacteraceae</taxon>
        <taxon>Acetobacter</taxon>
    </lineage>
</organism>
<keyword evidence="1" id="KW-0472">Membrane</keyword>
<keyword evidence="1" id="KW-1133">Transmembrane helix</keyword>
<feature type="transmembrane region" description="Helical" evidence="1">
    <location>
        <begin position="259"/>
        <end position="277"/>
    </location>
</feature>
<dbReference type="Proteomes" id="UP000075411">
    <property type="component" value="Unassembled WGS sequence"/>
</dbReference>
<evidence type="ECO:0000313" key="2">
    <source>
        <dbReference type="EMBL" id="KXV55535.1"/>
    </source>
</evidence>
<feature type="transmembrane region" description="Helical" evidence="1">
    <location>
        <begin position="358"/>
        <end position="374"/>
    </location>
</feature>
<sequence length="457" mass="49635">MHKQIDNTITRNSFQRALVNFCVLFFDRYMPDPFVIALLLTFMTAVLAMVLAPHSTPADILNAWYGGAFKIVAFAFQMMLILVTGHAVASAVPVRRVLSRLVSWVSTPRQATITMFMLVVPATWLNWGLGLVVGAFVAKEIARQIKVDYGWLVACGYTAWWLCNSGLSSSIALSQASHGNPMNIVEQLTGQMVPLRATLFSTFTLVPTILTVIASAIIFPHFCPAPSQSVYLETHSASAVESGEEIPHRWSPRKALERSFVLSIAIALFALAALLLHWQEHGFGFDIDSLILSFLILGLMLQKRPIAYVQAVRDAIAQTGPILLQFPFYGGIMGIMTATGLAGVISVFFVHIASAQTLPFWSFISSLIITFLVPSAGGHWAVQGPFVVPAALSLHASIPHVIMGVAIAENVANMLQPFWAVPIVAIAGIGIQRVMAFTSITFIISLVICSISVLLLG</sequence>
<dbReference type="Pfam" id="PF02667">
    <property type="entry name" value="SCFA_trans"/>
    <property type="match status" value="1"/>
</dbReference>
<feature type="transmembrane region" description="Helical" evidence="1">
    <location>
        <begin position="112"/>
        <end position="137"/>
    </location>
</feature>
<protein>
    <submittedName>
        <fullName evidence="2">Serine--pyruvate aminotransferase</fullName>
    </submittedName>
</protein>
<reference evidence="2 3" key="1">
    <citation type="submission" date="2015-06" db="EMBL/GenBank/DDBJ databases">
        <title>Improved classification and identification of acetic acid bacteria using matrix-assisted laser desorption/ionization time-of-flight mass spectrometry; Gluconobacter nephelii and Gluconobacter uchimurae are later heterotypic synonyms of Gluconobacter japonicus and Gluconobacter oxydans, respectively.</title>
        <authorList>
            <person name="Li L."/>
            <person name="Cleenwerck I."/>
            <person name="De Vuyst L."/>
            <person name="Vandamme P."/>
        </authorList>
    </citation>
    <scope>NUCLEOTIDE SEQUENCE [LARGE SCALE GENOMIC DNA]</scope>
    <source>
        <strain evidence="2 3">LMG 1663</strain>
    </source>
</reference>
<comment type="caution">
    <text evidence="2">The sequence shown here is derived from an EMBL/GenBank/DDBJ whole genome shotgun (WGS) entry which is preliminary data.</text>
</comment>
<keyword evidence="2" id="KW-0032">Aminotransferase</keyword>